<name>A0AAP0FFX3_9MAGN</name>
<evidence type="ECO:0000256" key="1">
    <source>
        <dbReference type="SAM" id="MobiDB-lite"/>
    </source>
</evidence>
<feature type="compositionally biased region" description="Basic and acidic residues" evidence="1">
    <location>
        <begin position="122"/>
        <end position="136"/>
    </location>
</feature>
<reference evidence="2 3" key="1">
    <citation type="submission" date="2024-01" db="EMBL/GenBank/DDBJ databases">
        <title>Genome assemblies of Stephania.</title>
        <authorList>
            <person name="Yang L."/>
        </authorList>
    </citation>
    <scope>NUCLEOTIDE SEQUENCE [LARGE SCALE GENOMIC DNA]</scope>
    <source>
        <strain evidence="2">YNDBR</strain>
        <tissue evidence="2">Leaf</tissue>
    </source>
</reference>
<comment type="caution">
    <text evidence="2">The sequence shown here is derived from an EMBL/GenBank/DDBJ whole genome shotgun (WGS) entry which is preliminary data.</text>
</comment>
<proteinExistence type="predicted"/>
<evidence type="ECO:0000313" key="2">
    <source>
        <dbReference type="EMBL" id="KAK9107178.1"/>
    </source>
</evidence>
<evidence type="ECO:0000313" key="3">
    <source>
        <dbReference type="Proteomes" id="UP001420932"/>
    </source>
</evidence>
<gene>
    <name evidence="2" type="ORF">Syun_023189</name>
</gene>
<organism evidence="2 3">
    <name type="scientific">Stephania yunnanensis</name>
    <dbReference type="NCBI Taxonomy" id="152371"/>
    <lineage>
        <taxon>Eukaryota</taxon>
        <taxon>Viridiplantae</taxon>
        <taxon>Streptophyta</taxon>
        <taxon>Embryophyta</taxon>
        <taxon>Tracheophyta</taxon>
        <taxon>Spermatophyta</taxon>
        <taxon>Magnoliopsida</taxon>
        <taxon>Ranunculales</taxon>
        <taxon>Menispermaceae</taxon>
        <taxon>Menispermoideae</taxon>
        <taxon>Cissampelideae</taxon>
        <taxon>Stephania</taxon>
    </lineage>
</organism>
<feature type="region of interest" description="Disordered" evidence="1">
    <location>
        <begin position="107"/>
        <end position="146"/>
    </location>
</feature>
<feature type="compositionally biased region" description="Acidic residues" evidence="1">
    <location>
        <begin position="137"/>
        <end position="146"/>
    </location>
</feature>
<dbReference type="AlphaFoldDB" id="A0AAP0FFX3"/>
<dbReference type="Proteomes" id="UP001420932">
    <property type="component" value="Unassembled WGS sequence"/>
</dbReference>
<accession>A0AAP0FFX3</accession>
<dbReference type="EMBL" id="JBBNAF010000010">
    <property type="protein sequence ID" value="KAK9107178.1"/>
    <property type="molecule type" value="Genomic_DNA"/>
</dbReference>
<sequence length="146" mass="16561">MLALAIRMMHIGLESMGLLMIYKIRIPNDTRVRVPDATGVSVLSEIEDRTKQVKGWNDERRGRIALTTSYTSSKESAETTTVSIGEFEIDYSPKASTVQASEIVSSKWQVHKGQLTPAETSSSEHDEEREQRKEEESEKEEEQDEE</sequence>
<keyword evidence="3" id="KW-1185">Reference proteome</keyword>
<protein>
    <submittedName>
        <fullName evidence="2">Uncharacterized protein</fullName>
    </submittedName>
</protein>